<gene>
    <name evidence="1" type="ORF">F444_21143</name>
</gene>
<sequence>MTEKILAPLKEGALAKLSCRLFAQLLRSYPEPLPSQAAE</sequence>
<dbReference type="Proteomes" id="UP000028582">
    <property type="component" value="Unassembled WGS sequence"/>
</dbReference>
<organism evidence="1 2">
    <name type="scientific">Phytophthora nicotianae P1976</name>
    <dbReference type="NCBI Taxonomy" id="1317066"/>
    <lineage>
        <taxon>Eukaryota</taxon>
        <taxon>Sar</taxon>
        <taxon>Stramenopiles</taxon>
        <taxon>Oomycota</taxon>
        <taxon>Peronosporomycetes</taxon>
        <taxon>Peronosporales</taxon>
        <taxon>Peronosporaceae</taxon>
        <taxon>Phytophthora</taxon>
    </lineage>
</organism>
<name>A0A080Z251_PHYNI</name>
<evidence type="ECO:0000313" key="2">
    <source>
        <dbReference type="Proteomes" id="UP000028582"/>
    </source>
</evidence>
<protein>
    <submittedName>
        <fullName evidence="1">Uncharacterized protein</fullName>
    </submittedName>
</protein>
<proteinExistence type="predicted"/>
<dbReference type="EMBL" id="ANJA01003898">
    <property type="protein sequence ID" value="ETO60712.1"/>
    <property type="molecule type" value="Genomic_DNA"/>
</dbReference>
<comment type="caution">
    <text evidence="1">The sequence shown here is derived from an EMBL/GenBank/DDBJ whole genome shotgun (WGS) entry which is preliminary data.</text>
</comment>
<accession>A0A080Z251</accession>
<dbReference type="AlphaFoldDB" id="A0A080Z251"/>
<evidence type="ECO:0000313" key="1">
    <source>
        <dbReference type="EMBL" id="ETO60712.1"/>
    </source>
</evidence>
<reference evidence="1 2" key="1">
    <citation type="submission" date="2013-11" db="EMBL/GenBank/DDBJ databases">
        <title>The Genome Sequence of Phytophthora parasitica P1976.</title>
        <authorList>
            <consortium name="The Broad Institute Genomics Platform"/>
            <person name="Russ C."/>
            <person name="Tyler B."/>
            <person name="Panabieres F."/>
            <person name="Shan W."/>
            <person name="Tripathy S."/>
            <person name="Grunwald N."/>
            <person name="Machado M."/>
            <person name="Johnson C.S."/>
            <person name="Walker B."/>
            <person name="Young S."/>
            <person name="Zeng Q."/>
            <person name="Gargeya S."/>
            <person name="Fitzgerald M."/>
            <person name="Haas B."/>
            <person name="Abouelleil A."/>
            <person name="Allen A.W."/>
            <person name="Alvarado L."/>
            <person name="Arachchi H.M."/>
            <person name="Berlin A.M."/>
            <person name="Chapman S.B."/>
            <person name="Gainer-Dewar J."/>
            <person name="Goldberg J."/>
            <person name="Griggs A."/>
            <person name="Gujja S."/>
            <person name="Hansen M."/>
            <person name="Howarth C."/>
            <person name="Imamovic A."/>
            <person name="Ireland A."/>
            <person name="Larimer J."/>
            <person name="McCowan C."/>
            <person name="Murphy C."/>
            <person name="Pearson M."/>
            <person name="Poon T.W."/>
            <person name="Priest M."/>
            <person name="Roberts A."/>
            <person name="Saif S."/>
            <person name="Shea T."/>
            <person name="Sisk P."/>
            <person name="Sykes S."/>
            <person name="Wortman J."/>
            <person name="Nusbaum C."/>
            <person name="Birren B."/>
        </authorList>
    </citation>
    <scope>NUCLEOTIDE SEQUENCE [LARGE SCALE GENOMIC DNA]</scope>
    <source>
        <strain evidence="1 2">P1976</strain>
    </source>
</reference>